<keyword evidence="7" id="KW-1185">Reference proteome</keyword>
<reference evidence="6" key="2">
    <citation type="submission" date="2022-10" db="EMBL/GenBank/DDBJ databases">
        <authorList>
            <consortium name="ENA_rothamsted_submissions"/>
            <consortium name="culmorum"/>
            <person name="King R."/>
        </authorList>
    </citation>
    <scope>NUCLEOTIDE SEQUENCE</scope>
</reference>
<evidence type="ECO:0000256" key="3">
    <source>
        <dbReference type="SAM" id="Phobius"/>
    </source>
</evidence>
<feature type="transmembrane region" description="Helical" evidence="3">
    <location>
        <begin position="409"/>
        <end position="428"/>
    </location>
</feature>
<keyword evidence="3" id="KW-1133">Transmembrane helix</keyword>
<protein>
    <recommendedName>
        <fullName evidence="5">Ig-like domain-containing protein</fullName>
    </recommendedName>
</protein>
<dbReference type="PROSITE" id="PS50835">
    <property type="entry name" value="IG_LIKE"/>
    <property type="match status" value="1"/>
</dbReference>
<feature type="compositionally biased region" description="Basic and acidic residues" evidence="2">
    <location>
        <begin position="203"/>
        <end position="214"/>
    </location>
</feature>
<evidence type="ECO:0000313" key="7">
    <source>
        <dbReference type="Proteomes" id="UP001153620"/>
    </source>
</evidence>
<dbReference type="InterPro" id="IPR036179">
    <property type="entry name" value="Ig-like_dom_sf"/>
</dbReference>
<evidence type="ECO:0000256" key="1">
    <source>
        <dbReference type="ARBA" id="ARBA00023157"/>
    </source>
</evidence>
<feature type="region of interest" description="Disordered" evidence="2">
    <location>
        <begin position="307"/>
        <end position="328"/>
    </location>
</feature>
<dbReference type="PANTHER" id="PTHR21261:SF3">
    <property type="entry name" value="BEATEN PATH VII"/>
    <property type="match status" value="1"/>
</dbReference>
<dbReference type="EMBL" id="OU895878">
    <property type="protein sequence ID" value="CAH1718023.1"/>
    <property type="molecule type" value="Genomic_DNA"/>
</dbReference>
<evidence type="ECO:0000259" key="5">
    <source>
        <dbReference type="PROSITE" id="PS50835"/>
    </source>
</evidence>
<organism evidence="6 7">
    <name type="scientific">Chironomus riparius</name>
    <dbReference type="NCBI Taxonomy" id="315576"/>
    <lineage>
        <taxon>Eukaryota</taxon>
        <taxon>Metazoa</taxon>
        <taxon>Ecdysozoa</taxon>
        <taxon>Arthropoda</taxon>
        <taxon>Hexapoda</taxon>
        <taxon>Insecta</taxon>
        <taxon>Pterygota</taxon>
        <taxon>Neoptera</taxon>
        <taxon>Endopterygota</taxon>
        <taxon>Diptera</taxon>
        <taxon>Nematocera</taxon>
        <taxon>Chironomoidea</taxon>
        <taxon>Chironomidae</taxon>
        <taxon>Chironominae</taxon>
        <taxon>Chironomus</taxon>
    </lineage>
</organism>
<feature type="chain" id="PRO_5040220146" description="Ig-like domain-containing protein" evidence="4">
    <location>
        <begin position="22"/>
        <end position="429"/>
    </location>
</feature>
<evidence type="ECO:0000256" key="2">
    <source>
        <dbReference type="SAM" id="MobiDB-lite"/>
    </source>
</evidence>
<evidence type="ECO:0000256" key="4">
    <source>
        <dbReference type="SAM" id="SignalP"/>
    </source>
</evidence>
<reference evidence="6" key="1">
    <citation type="submission" date="2022-01" db="EMBL/GenBank/DDBJ databases">
        <authorList>
            <person name="King R."/>
        </authorList>
    </citation>
    <scope>NUCLEOTIDE SEQUENCE</scope>
</reference>
<feature type="region of interest" description="Disordered" evidence="2">
    <location>
        <begin position="186"/>
        <end position="281"/>
    </location>
</feature>
<accession>A0A9P0IU63</accession>
<evidence type="ECO:0000313" key="6">
    <source>
        <dbReference type="EMBL" id="CAH1718023.1"/>
    </source>
</evidence>
<dbReference type="InterPro" id="IPR013783">
    <property type="entry name" value="Ig-like_fold"/>
</dbReference>
<gene>
    <name evidence="6" type="ORF">CHIRRI_LOCUS5461</name>
</gene>
<dbReference type="Proteomes" id="UP001153620">
    <property type="component" value="Chromosome 2"/>
</dbReference>
<dbReference type="InterPro" id="IPR007110">
    <property type="entry name" value="Ig-like_dom"/>
</dbReference>
<dbReference type="Gene3D" id="2.60.40.10">
    <property type="entry name" value="Immunoglobulins"/>
    <property type="match status" value="2"/>
</dbReference>
<dbReference type="InterPro" id="IPR013162">
    <property type="entry name" value="CD80_C2-set"/>
</dbReference>
<feature type="compositionally biased region" description="Low complexity" evidence="2">
    <location>
        <begin position="264"/>
        <end position="275"/>
    </location>
</feature>
<dbReference type="AlphaFoldDB" id="A0A9P0IU63"/>
<dbReference type="Pfam" id="PF08205">
    <property type="entry name" value="C2-set_2"/>
    <property type="match status" value="1"/>
</dbReference>
<name>A0A9P0IU63_9DIPT</name>
<proteinExistence type="predicted"/>
<feature type="signal peptide" evidence="4">
    <location>
        <begin position="1"/>
        <end position="21"/>
    </location>
</feature>
<feature type="compositionally biased region" description="Polar residues" evidence="2">
    <location>
        <begin position="309"/>
        <end position="319"/>
    </location>
</feature>
<keyword evidence="3" id="KW-0472">Membrane</keyword>
<feature type="compositionally biased region" description="Low complexity" evidence="2">
    <location>
        <begin position="236"/>
        <end position="249"/>
    </location>
</feature>
<dbReference type="PROSITE" id="PS51257">
    <property type="entry name" value="PROKAR_LIPOPROTEIN"/>
    <property type="match status" value="1"/>
</dbReference>
<keyword evidence="3" id="KW-0812">Transmembrane</keyword>
<sequence length="429" mass="48892">MKDTLWITFIGIFIFGSCSNGQSEVEVNLIVKKYVERGGSLILTCKHNVEQDKLYKVTWLKSSSKIFEYIKSREPPYRNFTVPGADIDFQKSNQNEVTLKINDFDASGMYCCEVSLESPIFTKASNEEQVHVFLPQNLPPTISFSKRQFYIGEKLVANCTTARAKPVPHITWLINGKKVDEIHTRTLHPFGPSSKHKSKSHHERNDFNEHHVDVSGKSSLSSSLSRDEEIDDVEGNHNSHNSQSTSHRSGYSLENHESTDSYYKNNNNNFNNNNNKNRESNYYDNKIYDMHKKHRNGYNNRKIRRHVNEGSSSSHQKTSLQRRQHPLTYSSSQLSIEVSKLHAGANGRLEITCLATIPAQIGIDEEYADYKTHSVKVDIDNTELTTQPPAAGMAALGNRSSSKIISMKFSLQFLTHCLPIFVIIMMIWQ</sequence>
<feature type="domain" description="Ig-like" evidence="5">
    <location>
        <begin position="23"/>
        <end position="122"/>
    </location>
</feature>
<dbReference type="PANTHER" id="PTHR21261">
    <property type="entry name" value="BEAT PROTEIN"/>
    <property type="match status" value="1"/>
</dbReference>
<dbReference type="SUPFAM" id="SSF48726">
    <property type="entry name" value="Immunoglobulin"/>
    <property type="match status" value="1"/>
</dbReference>
<keyword evidence="1" id="KW-1015">Disulfide bond</keyword>
<keyword evidence="4" id="KW-0732">Signal</keyword>